<sequence>MITKKIISATGANVMTSNATDTENIFLCYPLLLDSCPKLQHLTVVKVAMYVFMVLMILTTVFGNLLIIISISHFKHLQSPTHMIVRSLAASDCLLGSLVMPYSMVRSVEGCWYLGDFVCKVHSSLDMTFCISSILHLGLISIDRYWAICDPLRYKMRVTNNTVTVFTTFTWVFAFLYSFYIVFSGVNKIGLESFIMQVYCVGSCVLFFNKQWGIICPILTFFLPGTIMSSLYMKIFRVAKKHAKVMSERATGGLKSKSSAHRERKAAKTLAIVMGVFYLCWLPIFIATIIDSCLNFVTPASIFDALVWFGYFNSTCNPLIYGFFYSRFQKAFMILISSCFYGFSDSSTLTFE</sequence>
<evidence type="ECO:0000259" key="13">
    <source>
        <dbReference type="PROSITE" id="PS50262"/>
    </source>
</evidence>
<dbReference type="Pfam" id="PF00001">
    <property type="entry name" value="7tm_1"/>
    <property type="match status" value="1"/>
</dbReference>
<feature type="transmembrane region" description="Helical" evidence="12">
    <location>
        <begin position="163"/>
        <end position="183"/>
    </location>
</feature>
<evidence type="ECO:0000256" key="6">
    <source>
        <dbReference type="ARBA" id="ARBA00023136"/>
    </source>
</evidence>
<dbReference type="GO" id="GO:0005886">
    <property type="term" value="C:plasma membrane"/>
    <property type="evidence" value="ECO:0007669"/>
    <property type="project" value="UniProtKB-SubCell"/>
</dbReference>
<dbReference type="InterPro" id="IPR050569">
    <property type="entry name" value="TAAR"/>
</dbReference>
<dbReference type="PANTHER" id="PTHR24249:SF220">
    <property type="entry name" value="TRACE AMINE-ASSOCIATED RECEPTOR 4"/>
    <property type="match status" value="1"/>
</dbReference>
<dbReference type="PRINTS" id="PR00237">
    <property type="entry name" value="GPCRRHODOPSN"/>
</dbReference>
<keyword evidence="10 11" id="KW-0807">Transducer</keyword>
<dbReference type="AlphaFoldDB" id="A0AAW1Z9Y8"/>
<evidence type="ECO:0000256" key="10">
    <source>
        <dbReference type="ARBA" id="ARBA00023224"/>
    </source>
</evidence>
<feature type="transmembrane region" description="Helical" evidence="12">
    <location>
        <begin position="212"/>
        <end position="232"/>
    </location>
</feature>
<dbReference type="Proteomes" id="UP001479290">
    <property type="component" value="Unassembled WGS sequence"/>
</dbReference>
<feature type="transmembrane region" description="Helical" evidence="12">
    <location>
        <begin position="47"/>
        <end position="71"/>
    </location>
</feature>
<dbReference type="PROSITE" id="PS50262">
    <property type="entry name" value="G_PROTEIN_RECEP_F1_2"/>
    <property type="match status" value="1"/>
</dbReference>
<keyword evidence="5 11" id="KW-0297">G-protein coupled receptor</keyword>
<comment type="caution">
    <text evidence="14">The sequence shown here is derived from an EMBL/GenBank/DDBJ whole genome shotgun (WGS) entry which is preliminary data.</text>
</comment>
<keyword evidence="9" id="KW-0325">Glycoprotein</keyword>
<dbReference type="InterPro" id="IPR000276">
    <property type="entry name" value="GPCR_Rhodpsn"/>
</dbReference>
<keyword evidence="6 12" id="KW-0472">Membrane</keyword>
<evidence type="ECO:0000256" key="8">
    <source>
        <dbReference type="ARBA" id="ARBA00023170"/>
    </source>
</evidence>
<evidence type="ECO:0000256" key="5">
    <source>
        <dbReference type="ARBA" id="ARBA00023040"/>
    </source>
</evidence>
<dbReference type="InterPro" id="IPR017452">
    <property type="entry name" value="GPCR_Rhodpsn_7TM"/>
</dbReference>
<keyword evidence="7" id="KW-1015">Disulfide bond</keyword>
<dbReference type="GO" id="GO:0001594">
    <property type="term" value="F:trace-amine receptor activity"/>
    <property type="evidence" value="ECO:0007669"/>
    <property type="project" value="InterPro"/>
</dbReference>
<evidence type="ECO:0000256" key="1">
    <source>
        <dbReference type="ARBA" id="ARBA00004651"/>
    </source>
</evidence>
<feature type="transmembrane region" description="Helical" evidence="12">
    <location>
        <begin position="302"/>
        <end position="324"/>
    </location>
</feature>
<keyword evidence="15" id="KW-1185">Reference proteome</keyword>
<reference evidence="14 15" key="1">
    <citation type="submission" date="2024-05" db="EMBL/GenBank/DDBJ databases">
        <title>A high-quality chromosomal-level genome assembly of Topmouth culter (Culter alburnus).</title>
        <authorList>
            <person name="Zhao H."/>
        </authorList>
    </citation>
    <scope>NUCLEOTIDE SEQUENCE [LARGE SCALE GENOMIC DNA]</scope>
    <source>
        <strain evidence="14">CATC2023</strain>
        <tissue evidence="14">Muscle</tissue>
    </source>
</reference>
<dbReference type="EMBL" id="JAWDJR010000020">
    <property type="protein sequence ID" value="KAK9956857.1"/>
    <property type="molecule type" value="Genomic_DNA"/>
</dbReference>
<protein>
    <recommendedName>
        <fullName evidence="13">G-protein coupled receptors family 1 profile domain-containing protein</fullName>
    </recommendedName>
</protein>
<evidence type="ECO:0000313" key="14">
    <source>
        <dbReference type="EMBL" id="KAK9956857.1"/>
    </source>
</evidence>
<dbReference type="Gene3D" id="1.20.1070.10">
    <property type="entry name" value="Rhodopsin 7-helix transmembrane proteins"/>
    <property type="match status" value="1"/>
</dbReference>
<dbReference type="FunFam" id="1.20.1070.10:FF:000030">
    <property type="entry name" value="trace amine-associated receptor 1"/>
    <property type="match status" value="1"/>
</dbReference>
<name>A0AAW1Z9Y8_CULAL</name>
<dbReference type="PROSITE" id="PS00237">
    <property type="entry name" value="G_PROTEIN_RECEP_F1_1"/>
    <property type="match status" value="1"/>
</dbReference>
<feature type="domain" description="G-protein coupled receptors family 1 profile" evidence="13">
    <location>
        <begin position="63"/>
        <end position="321"/>
    </location>
</feature>
<feature type="transmembrane region" description="Helical" evidence="12">
    <location>
        <begin position="124"/>
        <end position="142"/>
    </location>
</feature>
<keyword evidence="3 11" id="KW-0812">Transmembrane</keyword>
<keyword evidence="4 12" id="KW-1133">Transmembrane helix</keyword>
<evidence type="ECO:0000256" key="11">
    <source>
        <dbReference type="RuleBase" id="RU000688"/>
    </source>
</evidence>
<evidence type="ECO:0000256" key="3">
    <source>
        <dbReference type="ARBA" id="ARBA00022692"/>
    </source>
</evidence>
<accession>A0AAW1Z9Y8</accession>
<evidence type="ECO:0000256" key="4">
    <source>
        <dbReference type="ARBA" id="ARBA00022989"/>
    </source>
</evidence>
<dbReference type="PRINTS" id="PR01830">
    <property type="entry name" value="TRACEAMINER"/>
</dbReference>
<evidence type="ECO:0000256" key="7">
    <source>
        <dbReference type="ARBA" id="ARBA00023157"/>
    </source>
</evidence>
<evidence type="ECO:0000256" key="2">
    <source>
        <dbReference type="ARBA" id="ARBA00022475"/>
    </source>
</evidence>
<proteinExistence type="inferred from homology"/>
<dbReference type="PRINTS" id="PR01831">
    <property type="entry name" value="TRACEAMINE1R"/>
</dbReference>
<dbReference type="SUPFAM" id="SSF81321">
    <property type="entry name" value="Family A G protein-coupled receptor-like"/>
    <property type="match status" value="1"/>
</dbReference>
<evidence type="ECO:0000256" key="9">
    <source>
        <dbReference type="ARBA" id="ARBA00023180"/>
    </source>
</evidence>
<keyword evidence="8 11" id="KW-0675">Receptor</keyword>
<comment type="subcellular location">
    <subcellularLocation>
        <location evidence="1">Cell membrane</location>
        <topology evidence="1">Multi-pass membrane protein</topology>
    </subcellularLocation>
</comment>
<dbReference type="SMART" id="SM01381">
    <property type="entry name" value="7TM_GPCR_Srsx"/>
    <property type="match status" value="1"/>
</dbReference>
<dbReference type="PANTHER" id="PTHR24249">
    <property type="entry name" value="HISTAMINE RECEPTOR-RELATED G-PROTEIN COUPLED RECEPTOR"/>
    <property type="match status" value="1"/>
</dbReference>
<dbReference type="InterPro" id="IPR009133">
    <property type="entry name" value="TAAR1"/>
</dbReference>
<evidence type="ECO:0000313" key="15">
    <source>
        <dbReference type="Proteomes" id="UP001479290"/>
    </source>
</evidence>
<keyword evidence="2" id="KW-1003">Cell membrane</keyword>
<evidence type="ECO:0000256" key="12">
    <source>
        <dbReference type="SAM" id="Phobius"/>
    </source>
</evidence>
<organism evidence="14 15">
    <name type="scientific">Culter alburnus</name>
    <name type="common">Topmouth culter</name>
    <dbReference type="NCBI Taxonomy" id="194366"/>
    <lineage>
        <taxon>Eukaryota</taxon>
        <taxon>Metazoa</taxon>
        <taxon>Chordata</taxon>
        <taxon>Craniata</taxon>
        <taxon>Vertebrata</taxon>
        <taxon>Euteleostomi</taxon>
        <taxon>Actinopterygii</taxon>
        <taxon>Neopterygii</taxon>
        <taxon>Teleostei</taxon>
        <taxon>Ostariophysi</taxon>
        <taxon>Cypriniformes</taxon>
        <taxon>Xenocyprididae</taxon>
        <taxon>Xenocypridinae</taxon>
        <taxon>Culter</taxon>
    </lineage>
</organism>
<comment type="similarity">
    <text evidence="11">Belongs to the G-protein coupled receptor 1 family.</text>
</comment>
<feature type="transmembrane region" description="Helical" evidence="12">
    <location>
        <begin position="270"/>
        <end position="290"/>
    </location>
</feature>
<gene>
    <name evidence="14" type="ORF">ABG768_014564</name>
</gene>
<dbReference type="InterPro" id="IPR009132">
    <property type="entry name" value="TAAR_fam"/>
</dbReference>